<evidence type="ECO:0000256" key="9">
    <source>
        <dbReference type="ARBA" id="ARBA00022842"/>
    </source>
</evidence>
<dbReference type="PANTHER" id="PTHR43767">
    <property type="entry name" value="LONG-CHAIN-FATTY-ACID--COA LIGASE"/>
    <property type="match status" value="1"/>
</dbReference>
<accession>A0A8J3GKV6</accession>
<evidence type="ECO:0000256" key="7">
    <source>
        <dbReference type="ARBA" id="ARBA00022832"/>
    </source>
</evidence>
<evidence type="ECO:0000256" key="8">
    <source>
        <dbReference type="ARBA" id="ARBA00022840"/>
    </source>
</evidence>
<keyword evidence="8" id="KW-0067">ATP-binding</keyword>
<evidence type="ECO:0000259" key="17">
    <source>
        <dbReference type="Pfam" id="PF13193"/>
    </source>
</evidence>
<dbReference type="InterPro" id="IPR020845">
    <property type="entry name" value="AMP-binding_CS"/>
</dbReference>
<evidence type="ECO:0000313" key="18">
    <source>
        <dbReference type="EMBL" id="GHD16214.1"/>
    </source>
</evidence>
<evidence type="ECO:0000256" key="15">
    <source>
        <dbReference type="SAM" id="MobiDB-lite"/>
    </source>
</evidence>
<reference evidence="18" key="1">
    <citation type="journal article" date="2014" name="Int. J. Syst. Evol. Microbiol.">
        <title>Complete genome sequence of Corynebacterium casei LMG S-19264T (=DSM 44701T), isolated from a smear-ripened cheese.</title>
        <authorList>
            <consortium name="US DOE Joint Genome Institute (JGI-PGF)"/>
            <person name="Walter F."/>
            <person name="Albersmeier A."/>
            <person name="Kalinowski J."/>
            <person name="Ruckert C."/>
        </authorList>
    </citation>
    <scope>NUCLEOTIDE SEQUENCE</scope>
    <source>
        <strain evidence="18">KCTC 42249</strain>
    </source>
</reference>
<comment type="pathway">
    <text evidence="3">Lipid metabolism; fatty acid beta-oxidation.</text>
</comment>
<dbReference type="FunFam" id="3.30.300.30:FF:000006">
    <property type="entry name" value="Long-chain-fatty-acid--CoA ligase FadD"/>
    <property type="match status" value="1"/>
</dbReference>
<feature type="compositionally biased region" description="Low complexity" evidence="15">
    <location>
        <begin position="144"/>
        <end position="167"/>
    </location>
</feature>
<dbReference type="InterPro" id="IPR050237">
    <property type="entry name" value="ATP-dep_AMP-bd_enzyme"/>
</dbReference>
<feature type="compositionally biased region" description="Low complexity" evidence="15">
    <location>
        <begin position="196"/>
        <end position="218"/>
    </location>
</feature>
<evidence type="ECO:0000256" key="6">
    <source>
        <dbReference type="ARBA" id="ARBA00022741"/>
    </source>
</evidence>
<dbReference type="PROSITE" id="PS00455">
    <property type="entry name" value="AMP_BINDING"/>
    <property type="match status" value="1"/>
</dbReference>
<keyword evidence="19" id="KW-1185">Reference proteome</keyword>
<dbReference type="InterPro" id="IPR000873">
    <property type="entry name" value="AMP-dep_synth/lig_dom"/>
</dbReference>
<keyword evidence="10" id="KW-0443">Lipid metabolism</keyword>
<evidence type="ECO:0000256" key="13">
    <source>
        <dbReference type="ARBA" id="ARBA00039545"/>
    </source>
</evidence>
<dbReference type="EC" id="6.2.1.3" evidence="12"/>
<evidence type="ECO:0000256" key="3">
    <source>
        <dbReference type="ARBA" id="ARBA00005005"/>
    </source>
</evidence>
<dbReference type="InterPro" id="IPR025110">
    <property type="entry name" value="AMP-bd_C"/>
</dbReference>
<name>A0A8J3GKV6_9HYPH</name>
<evidence type="ECO:0000256" key="12">
    <source>
        <dbReference type="ARBA" id="ARBA00026121"/>
    </source>
</evidence>
<evidence type="ECO:0000259" key="16">
    <source>
        <dbReference type="Pfam" id="PF00501"/>
    </source>
</evidence>
<evidence type="ECO:0000256" key="10">
    <source>
        <dbReference type="ARBA" id="ARBA00023098"/>
    </source>
</evidence>
<organism evidence="18 19">
    <name type="scientific">Tianweitania populi</name>
    <dbReference type="NCBI Taxonomy" id="1607949"/>
    <lineage>
        <taxon>Bacteria</taxon>
        <taxon>Pseudomonadati</taxon>
        <taxon>Pseudomonadota</taxon>
        <taxon>Alphaproteobacteria</taxon>
        <taxon>Hyphomicrobiales</taxon>
        <taxon>Phyllobacteriaceae</taxon>
        <taxon>Tianweitania</taxon>
    </lineage>
</organism>
<evidence type="ECO:0000256" key="14">
    <source>
        <dbReference type="ARBA" id="ARBA00042773"/>
    </source>
</evidence>
<dbReference type="Gene3D" id="3.40.50.12780">
    <property type="entry name" value="N-terminal domain of ligase-like"/>
    <property type="match status" value="1"/>
</dbReference>
<proteinExistence type="inferred from homology"/>
<dbReference type="SUPFAM" id="SSF56801">
    <property type="entry name" value="Acetyl-CoA synthetase-like"/>
    <property type="match status" value="1"/>
</dbReference>
<sequence>MAKAVKAAQAEQGPEAAAADKPKRVRKTAAADQAAPSKTAAKPKTASRAKAEEASPAAGLAATSDAAKPAPKPRAKAKAAETTGPDRAAKPRTRKATTGAAVSAAAASTEAEATAAPPATRTNSVNPASEPPITSEAVSPAADASVESEAKPAAAPAKRARRAAASAKTHEPQAEAVPIAQDSAPEVEPVAEERSANAPKKPQAKPIKAAPAPNAKAVTKPRTRKTVPTVDQATPDQAFDDAAVSTFSSADVKNSAPVEDPAEVVLQPADTVEPASPSPVEKPAPAGDIAEPAAADEVAQPEPQTATRKSASADKPWLASYPPNVPTSIPALPADSLGDLMVNACKRYAGRIAFSCMGRDMKFVELEEASAAFGAYLQAQGLAKGARIALMMPNVLQYPIALMGALRAGYTVVNVNPLYTARELEHQLKDAGAEAIVILENFAHTLEAVIGSTPVKHVVVASLGDLLGLKGLAVNLVVRRVRKMVPNWTLKGHIRFNAALKAGRTAKLKPVAVTAQDLAFLQYTGGTTGISKGAMLSHANVLSNIAQNAAWLESAYIKRQRPEKPVFVCALPLYHIYALTVNALMGMQQGAQNVLITNPRDIAAFAKELRRTKFNILPGLNTLFNALLNNKDFQKLDFSSLVLTFGGGMAVQPSVAERWQKLTGSMIAEGYGLSETSPVATANRFDADQFSGTIGLPLPSTEVSIRDENGVEVALGEVGEICIRGPQVMSGYWNRPDETAKVMTADGFLKSGDIGFMNPQGYTKIVDRKKDMILVSGFNVYPNEIEEVVARHPKVLEVAAIGVTDEKSGEVPKLFVVKKDESLSEEELREFCRENLTGYKRPRHFEFRQDLPKTAVGKILRRDLRD</sequence>
<comment type="caution">
    <text evidence="18">The sequence shown here is derived from an EMBL/GenBank/DDBJ whole genome shotgun (WGS) entry which is preliminary data.</text>
</comment>
<feature type="compositionally biased region" description="Low complexity" evidence="15">
    <location>
        <begin position="96"/>
        <end position="120"/>
    </location>
</feature>
<dbReference type="EMBL" id="BMZQ01000002">
    <property type="protein sequence ID" value="GHD16214.1"/>
    <property type="molecule type" value="Genomic_DNA"/>
</dbReference>
<keyword evidence="5" id="KW-0436">Ligase</keyword>
<keyword evidence="9" id="KW-0460">Magnesium</keyword>
<evidence type="ECO:0000313" key="19">
    <source>
        <dbReference type="Proteomes" id="UP000630142"/>
    </source>
</evidence>
<dbReference type="GO" id="GO:0005524">
    <property type="term" value="F:ATP binding"/>
    <property type="evidence" value="ECO:0007669"/>
    <property type="project" value="UniProtKB-KW"/>
</dbReference>
<dbReference type="NCBIfam" id="NF005463">
    <property type="entry name" value="PRK07059.1"/>
    <property type="match status" value="1"/>
</dbReference>
<keyword evidence="7" id="KW-0276">Fatty acid metabolism</keyword>
<reference evidence="18" key="2">
    <citation type="submission" date="2020-09" db="EMBL/GenBank/DDBJ databases">
        <authorList>
            <person name="Sun Q."/>
            <person name="Kim S."/>
        </authorList>
    </citation>
    <scope>NUCLEOTIDE SEQUENCE</scope>
    <source>
        <strain evidence="18">KCTC 42249</strain>
    </source>
</reference>
<keyword evidence="11" id="KW-0472">Membrane</keyword>
<dbReference type="Gene3D" id="3.30.300.30">
    <property type="match status" value="1"/>
</dbReference>
<dbReference type="PANTHER" id="PTHR43767:SF8">
    <property type="entry name" value="LONG-CHAIN-FATTY-ACID--COA LIGASE"/>
    <property type="match status" value="1"/>
</dbReference>
<dbReference type="CDD" id="cd05936">
    <property type="entry name" value="FC-FACS_FadD_like"/>
    <property type="match status" value="1"/>
</dbReference>
<feature type="domain" description="AMP-dependent synthetase/ligase" evidence="16">
    <location>
        <begin position="344"/>
        <end position="733"/>
    </location>
</feature>
<evidence type="ECO:0000256" key="1">
    <source>
        <dbReference type="ARBA" id="ARBA00001946"/>
    </source>
</evidence>
<dbReference type="GO" id="GO:0016020">
    <property type="term" value="C:membrane"/>
    <property type="evidence" value="ECO:0007669"/>
    <property type="project" value="UniProtKB-SubCell"/>
</dbReference>
<dbReference type="Pfam" id="PF00501">
    <property type="entry name" value="AMP-binding"/>
    <property type="match status" value="1"/>
</dbReference>
<evidence type="ECO:0000256" key="2">
    <source>
        <dbReference type="ARBA" id="ARBA00004170"/>
    </source>
</evidence>
<protein>
    <recommendedName>
        <fullName evidence="13">Long-chain-fatty-acid--CoA ligase</fullName>
        <ecNumber evidence="12">6.2.1.3</ecNumber>
    </recommendedName>
    <alternativeName>
        <fullName evidence="14">Long-chain acyl-CoA synthetase</fullName>
    </alternativeName>
</protein>
<gene>
    <name evidence="18" type="ORF">GCM10016234_24080</name>
</gene>
<comment type="similarity">
    <text evidence="4">Belongs to the ATP-dependent AMP-binding enzyme family.</text>
</comment>
<dbReference type="FunFam" id="3.40.50.12780:FF:000003">
    <property type="entry name" value="Long-chain-fatty-acid--CoA ligase FadD"/>
    <property type="match status" value="1"/>
</dbReference>
<feature type="region of interest" description="Disordered" evidence="15">
    <location>
        <begin position="1"/>
        <end position="242"/>
    </location>
</feature>
<dbReference type="InterPro" id="IPR045851">
    <property type="entry name" value="AMP-bd_C_sf"/>
</dbReference>
<evidence type="ECO:0000256" key="11">
    <source>
        <dbReference type="ARBA" id="ARBA00023136"/>
    </source>
</evidence>
<evidence type="ECO:0000256" key="4">
    <source>
        <dbReference type="ARBA" id="ARBA00006432"/>
    </source>
</evidence>
<feature type="region of interest" description="Disordered" evidence="15">
    <location>
        <begin position="295"/>
        <end position="319"/>
    </location>
</feature>
<dbReference type="Pfam" id="PF13193">
    <property type="entry name" value="AMP-binding_C"/>
    <property type="match status" value="1"/>
</dbReference>
<dbReference type="Proteomes" id="UP000630142">
    <property type="component" value="Unassembled WGS sequence"/>
</dbReference>
<dbReference type="InterPro" id="IPR042099">
    <property type="entry name" value="ANL_N_sf"/>
</dbReference>
<feature type="compositionally biased region" description="Low complexity" evidence="15">
    <location>
        <begin position="34"/>
        <end position="69"/>
    </location>
</feature>
<keyword evidence="6" id="KW-0547">Nucleotide-binding</keyword>
<comment type="subcellular location">
    <subcellularLocation>
        <location evidence="2">Membrane</location>
        <topology evidence="2">Peripheral membrane protein</topology>
    </subcellularLocation>
</comment>
<feature type="domain" description="AMP-binding enzyme C-terminal" evidence="17">
    <location>
        <begin position="784"/>
        <end position="858"/>
    </location>
</feature>
<feature type="compositionally biased region" description="Low complexity" evidence="15">
    <location>
        <begin position="7"/>
        <end position="19"/>
    </location>
</feature>
<dbReference type="AlphaFoldDB" id="A0A8J3GKV6"/>
<dbReference type="GO" id="GO:0004467">
    <property type="term" value="F:long-chain fatty acid-CoA ligase activity"/>
    <property type="evidence" value="ECO:0007669"/>
    <property type="project" value="UniProtKB-EC"/>
</dbReference>
<evidence type="ECO:0000256" key="5">
    <source>
        <dbReference type="ARBA" id="ARBA00022598"/>
    </source>
</evidence>
<comment type="cofactor">
    <cofactor evidence="1">
        <name>Mg(2+)</name>
        <dbReference type="ChEBI" id="CHEBI:18420"/>
    </cofactor>
</comment>